<sequence length="151" mass="16462">MARKLGACLRWRIVDLAQMLWDDFSLSVSRPILSRELRALGYSQALGAAEAPRPGAGHDRSLQKGGFAAELDKVRTSLPCGTPIEIWFQDEARIGQKNKITRRWAKRGTRPSALDDQRTKSACIFGAICPQEGQAAGLVAASNARTTLAKV</sequence>
<name>A0ABS6XQ36_9SPHN</name>
<proteinExistence type="predicted"/>
<gene>
    <name evidence="1" type="ORF">KY084_15975</name>
</gene>
<comment type="caution">
    <text evidence="1">The sequence shown here is derived from an EMBL/GenBank/DDBJ whole genome shotgun (WGS) entry which is preliminary data.</text>
</comment>
<evidence type="ECO:0000313" key="2">
    <source>
        <dbReference type="Proteomes" id="UP001197214"/>
    </source>
</evidence>
<protein>
    <recommendedName>
        <fullName evidence="3">Winged helix-turn helix domain-containing protein</fullName>
    </recommendedName>
</protein>
<evidence type="ECO:0008006" key="3">
    <source>
        <dbReference type="Google" id="ProtNLM"/>
    </source>
</evidence>
<organism evidence="1 2">
    <name type="scientific">Stakelama flava</name>
    <dbReference type="NCBI Taxonomy" id="2860338"/>
    <lineage>
        <taxon>Bacteria</taxon>
        <taxon>Pseudomonadati</taxon>
        <taxon>Pseudomonadota</taxon>
        <taxon>Alphaproteobacteria</taxon>
        <taxon>Sphingomonadales</taxon>
        <taxon>Sphingomonadaceae</taxon>
        <taxon>Stakelama</taxon>
    </lineage>
</organism>
<accession>A0ABS6XQ36</accession>
<keyword evidence="2" id="KW-1185">Reference proteome</keyword>
<reference evidence="1 2" key="1">
    <citation type="submission" date="2021-07" db="EMBL/GenBank/DDBJ databases">
        <title>Stakelama flava sp. nov., a novel endophytic bacterium isolated from branch of Kandelia candel.</title>
        <authorList>
            <person name="Tuo L."/>
        </authorList>
    </citation>
    <scope>NUCLEOTIDE SEQUENCE [LARGE SCALE GENOMIC DNA]</scope>
    <source>
        <strain evidence="1 2">CBK3Z-3</strain>
    </source>
</reference>
<dbReference type="Proteomes" id="UP001197214">
    <property type="component" value="Unassembled WGS sequence"/>
</dbReference>
<evidence type="ECO:0000313" key="1">
    <source>
        <dbReference type="EMBL" id="MBW4332350.1"/>
    </source>
</evidence>
<dbReference type="EMBL" id="JAHWZX010000025">
    <property type="protein sequence ID" value="MBW4332350.1"/>
    <property type="molecule type" value="Genomic_DNA"/>
</dbReference>